<evidence type="ECO:0000313" key="3">
    <source>
        <dbReference type="EMBL" id="CAG9529481.1"/>
    </source>
</evidence>
<feature type="compositionally biased region" description="Polar residues" evidence="1">
    <location>
        <begin position="204"/>
        <end position="218"/>
    </location>
</feature>
<gene>
    <name evidence="3" type="ORF">CJOHNSTONI_LOCUS56</name>
</gene>
<dbReference type="AlphaFoldDB" id="A0A8J2LT90"/>
<evidence type="ECO:0000256" key="1">
    <source>
        <dbReference type="SAM" id="MobiDB-lite"/>
    </source>
</evidence>
<protein>
    <recommendedName>
        <fullName evidence="2">Protein UNC80 C-terminal domain-containing protein</fullName>
    </recommendedName>
</protein>
<evidence type="ECO:0000313" key="4">
    <source>
        <dbReference type="Proteomes" id="UP000746747"/>
    </source>
</evidence>
<dbReference type="OrthoDB" id="5836736at2759"/>
<dbReference type="Pfam" id="PF20262">
    <property type="entry name" value="UNC80_C"/>
    <property type="match status" value="1"/>
</dbReference>
<dbReference type="EMBL" id="CAKAEH010000012">
    <property type="protein sequence ID" value="CAG9529481.1"/>
    <property type="molecule type" value="Genomic_DNA"/>
</dbReference>
<dbReference type="GO" id="GO:0034703">
    <property type="term" value="C:cation channel complex"/>
    <property type="evidence" value="ECO:0007669"/>
    <property type="project" value="TreeGrafter"/>
</dbReference>
<keyword evidence="4" id="KW-1185">Reference proteome</keyword>
<feature type="region of interest" description="Disordered" evidence="1">
    <location>
        <begin position="204"/>
        <end position="225"/>
    </location>
</feature>
<feature type="domain" description="Protein UNC80 C-terminal" evidence="2">
    <location>
        <begin position="42"/>
        <end position="188"/>
    </location>
</feature>
<dbReference type="Proteomes" id="UP000746747">
    <property type="component" value="Unassembled WGS sequence"/>
</dbReference>
<reference evidence="3" key="1">
    <citation type="submission" date="2021-09" db="EMBL/GenBank/DDBJ databases">
        <authorList>
            <consortium name="Pathogen Informatics"/>
        </authorList>
    </citation>
    <scope>NUCLEOTIDE SEQUENCE</scope>
</reference>
<dbReference type="InterPro" id="IPR046460">
    <property type="entry name" value="UNC80_C"/>
</dbReference>
<sequence>MQNAINPPLARQSVAPLISSNLASTLMRGSNAHGITVIDVSGRQGSVSITERGHSATVTTHRIIRETVCQAIFLALKVMIIAFEKQMTVLWPRVFKIIRDLLSKKIGGTALYSFIDFMIDVNLPISLIILPFLQSKTAQKVLTEQEAAWQAEFKERLQLLGGAFGNKIRGYGSLLEELSQELQTMKDDFSIRAFESVRSHTPTITELHSDSGSSQSTVGHRHSNIRSSANEARRLSVTTITKLNRTASSVHHKEVAPERTIVEGTEDDNSYMMSSSITATKNSIGSEKRTVVELHDLPLFSKYRKSPNIEKRQSKLETLVLSLNLEEPLISPSESEKPKVVSFTIPAEHRRDSSGDEDFVDRITARHHYV</sequence>
<proteinExistence type="predicted"/>
<dbReference type="GO" id="GO:0030424">
    <property type="term" value="C:axon"/>
    <property type="evidence" value="ECO:0007669"/>
    <property type="project" value="TreeGrafter"/>
</dbReference>
<dbReference type="GO" id="GO:0005261">
    <property type="term" value="F:monoatomic cation channel activity"/>
    <property type="evidence" value="ECO:0007669"/>
    <property type="project" value="TreeGrafter"/>
</dbReference>
<accession>A0A8J2LT90</accession>
<evidence type="ECO:0000259" key="2">
    <source>
        <dbReference type="Pfam" id="PF20262"/>
    </source>
</evidence>
<dbReference type="PANTHER" id="PTHR31781">
    <property type="entry name" value="UNC80"/>
    <property type="match status" value="1"/>
</dbReference>
<comment type="caution">
    <text evidence="3">The sequence shown here is derived from an EMBL/GenBank/DDBJ whole genome shotgun (WGS) entry which is preliminary data.</text>
</comment>
<organism evidence="3 4">
    <name type="scientific">Cercopithifilaria johnstoni</name>
    <dbReference type="NCBI Taxonomy" id="2874296"/>
    <lineage>
        <taxon>Eukaryota</taxon>
        <taxon>Metazoa</taxon>
        <taxon>Ecdysozoa</taxon>
        <taxon>Nematoda</taxon>
        <taxon>Chromadorea</taxon>
        <taxon>Rhabditida</taxon>
        <taxon>Spirurina</taxon>
        <taxon>Spiruromorpha</taxon>
        <taxon>Filarioidea</taxon>
        <taxon>Onchocercidae</taxon>
        <taxon>Cercopithifilaria</taxon>
    </lineage>
</organism>
<name>A0A8J2LT90_9BILA</name>
<dbReference type="PANTHER" id="PTHR31781:SF1">
    <property type="entry name" value="PROTEIN UNC-80 HOMOLOG"/>
    <property type="match status" value="1"/>
</dbReference>
<dbReference type="GO" id="GO:0055080">
    <property type="term" value="P:monoatomic cation homeostasis"/>
    <property type="evidence" value="ECO:0007669"/>
    <property type="project" value="TreeGrafter"/>
</dbReference>